<dbReference type="Pfam" id="PF00379">
    <property type="entry name" value="Chitin_bind_4"/>
    <property type="match status" value="1"/>
</dbReference>
<dbReference type="PROSITE" id="PS00233">
    <property type="entry name" value="CHIT_BIND_RR_1"/>
    <property type="match status" value="1"/>
</dbReference>
<dbReference type="PRINTS" id="PR00947">
    <property type="entry name" value="CUTICLE"/>
</dbReference>
<dbReference type="PROSITE" id="PS51155">
    <property type="entry name" value="CHIT_BIND_RR_2"/>
    <property type="match status" value="1"/>
</dbReference>
<organism evidence="5 6">
    <name type="scientific">Popillia japonica</name>
    <name type="common">Japanese beetle</name>
    <dbReference type="NCBI Taxonomy" id="7064"/>
    <lineage>
        <taxon>Eukaryota</taxon>
        <taxon>Metazoa</taxon>
        <taxon>Ecdysozoa</taxon>
        <taxon>Arthropoda</taxon>
        <taxon>Hexapoda</taxon>
        <taxon>Insecta</taxon>
        <taxon>Pterygota</taxon>
        <taxon>Neoptera</taxon>
        <taxon>Endopterygota</taxon>
        <taxon>Coleoptera</taxon>
        <taxon>Polyphaga</taxon>
        <taxon>Scarabaeiformia</taxon>
        <taxon>Scarabaeidae</taxon>
        <taxon>Rutelinae</taxon>
        <taxon>Popillia</taxon>
    </lineage>
</organism>
<dbReference type="AlphaFoldDB" id="A0AAW1M171"/>
<dbReference type="InterPro" id="IPR031311">
    <property type="entry name" value="CHIT_BIND_RR_consensus"/>
</dbReference>
<feature type="region of interest" description="Disordered" evidence="3">
    <location>
        <begin position="66"/>
        <end position="87"/>
    </location>
</feature>
<feature type="signal peptide" evidence="4">
    <location>
        <begin position="1"/>
        <end position="17"/>
    </location>
</feature>
<keyword evidence="4" id="KW-0732">Signal</keyword>
<feature type="compositionally biased region" description="Basic and acidic residues" evidence="3">
    <location>
        <begin position="72"/>
        <end position="87"/>
    </location>
</feature>
<name>A0AAW1M171_POPJA</name>
<evidence type="ECO:0000256" key="1">
    <source>
        <dbReference type="ARBA" id="ARBA00022460"/>
    </source>
</evidence>
<dbReference type="InterPro" id="IPR000618">
    <property type="entry name" value="Insect_cuticle"/>
</dbReference>
<dbReference type="PANTHER" id="PTHR12236:SF95">
    <property type="entry name" value="CUTICULAR PROTEIN 76BD, ISOFORM C-RELATED"/>
    <property type="match status" value="1"/>
</dbReference>
<dbReference type="PANTHER" id="PTHR12236">
    <property type="entry name" value="STRUCTURAL CONTITUENT OF CUTICLE"/>
    <property type="match status" value="1"/>
</dbReference>
<dbReference type="Proteomes" id="UP001458880">
    <property type="component" value="Unassembled WGS sequence"/>
</dbReference>
<dbReference type="InterPro" id="IPR051217">
    <property type="entry name" value="Insect_Cuticle_Struc_Prot"/>
</dbReference>
<proteinExistence type="predicted"/>
<protein>
    <submittedName>
        <fullName evidence="5">Insect cuticle protein</fullName>
    </submittedName>
</protein>
<sequence>MISKALIVVAIASFVSAGYIGNIANSIGGGATSHANSGLQSYGGKSVSHEDKDYYAYPKYNFNYGVNDGQTGDDKSQQEERDGDRVRGSYTLKEADGTIRTVEYTADDQNGFNAVVSRSGVASHPSGSYQVGADGHGSLSASYPKGCIKEGYLCRRNQYRLKVLLVNTSHTSAKEDRHTYSSENTSNTNKKTKKWHPRSYFSAPS</sequence>
<reference evidence="5 6" key="1">
    <citation type="journal article" date="2024" name="BMC Genomics">
        <title>De novo assembly and annotation of Popillia japonica's genome with initial clues to its potential as an invasive pest.</title>
        <authorList>
            <person name="Cucini C."/>
            <person name="Boschi S."/>
            <person name="Funari R."/>
            <person name="Cardaioli E."/>
            <person name="Iannotti N."/>
            <person name="Marturano G."/>
            <person name="Paoli F."/>
            <person name="Bruttini M."/>
            <person name="Carapelli A."/>
            <person name="Frati F."/>
            <person name="Nardi F."/>
        </authorList>
    </citation>
    <scope>NUCLEOTIDE SEQUENCE [LARGE SCALE GENOMIC DNA]</scope>
    <source>
        <strain evidence="5">DMR45628</strain>
    </source>
</reference>
<evidence type="ECO:0000256" key="3">
    <source>
        <dbReference type="SAM" id="MobiDB-lite"/>
    </source>
</evidence>
<dbReference type="GO" id="GO:0005615">
    <property type="term" value="C:extracellular space"/>
    <property type="evidence" value="ECO:0007669"/>
    <property type="project" value="TreeGrafter"/>
</dbReference>
<comment type="caution">
    <text evidence="5">The sequence shown here is derived from an EMBL/GenBank/DDBJ whole genome shotgun (WGS) entry which is preliminary data.</text>
</comment>
<feature type="chain" id="PRO_5044024913" evidence="4">
    <location>
        <begin position="18"/>
        <end position="205"/>
    </location>
</feature>
<evidence type="ECO:0000313" key="5">
    <source>
        <dbReference type="EMBL" id="KAK9739627.1"/>
    </source>
</evidence>
<feature type="region of interest" description="Disordered" evidence="3">
    <location>
        <begin position="171"/>
        <end position="205"/>
    </location>
</feature>
<accession>A0AAW1M171</accession>
<keyword evidence="1 2" id="KW-0193">Cuticle</keyword>
<dbReference type="EMBL" id="JASPKY010000073">
    <property type="protein sequence ID" value="KAK9739627.1"/>
    <property type="molecule type" value="Genomic_DNA"/>
</dbReference>
<keyword evidence="6" id="KW-1185">Reference proteome</keyword>
<dbReference type="GO" id="GO:0042302">
    <property type="term" value="F:structural constituent of cuticle"/>
    <property type="evidence" value="ECO:0007669"/>
    <property type="project" value="UniProtKB-UniRule"/>
</dbReference>
<evidence type="ECO:0000313" key="6">
    <source>
        <dbReference type="Proteomes" id="UP001458880"/>
    </source>
</evidence>
<evidence type="ECO:0000256" key="2">
    <source>
        <dbReference type="PROSITE-ProRule" id="PRU00497"/>
    </source>
</evidence>
<evidence type="ECO:0000256" key="4">
    <source>
        <dbReference type="SAM" id="SignalP"/>
    </source>
</evidence>
<dbReference type="GO" id="GO:0031012">
    <property type="term" value="C:extracellular matrix"/>
    <property type="evidence" value="ECO:0007669"/>
    <property type="project" value="TreeGrafter"/>
</dbReference>
<gene>
    <name evidence="5" type="ORF">QE152_g8884</name>
</gene>